<gene>
    <name evidence="1" type="ORF">DCAF_LOCUS4092</name>
</gene>
<dbReference type="AlphaFoldDB" id="A0AAV1R0I8"/>
<sequence>MLEAKEEAVRKDGEWLVSDAEEKKKNERRRAMATWWVLDLGRGKDMVLEKLIEVVKRSLKDAMEVLKKKK</sequence>
<proteinExistence type="predicted"/>
<dbReference type="EMBL" id="CAWUPB010000851">
    <property type="protein sequence ID" value="CAK7326392.1"/>
    <property type="molecule type" value="Genomic_DNA"/>
</dbReference>
<dbReference type="Proteomes" id="UP001314170">
    <property type="component" value="Unassembled WGS sequence"/>
</dbReference>
<organism evidence="1 2">
    <name type="scientific">Dovyalis caffra</name>
    <dbReference type="NCBI Taxonomy" id="77055"/>
    <lineage>
        <taxon>Eukaryota</taxon>
        <taxon>Viridiplantae</taxon>
        <taxon>Streptophyta</taxon>
        <taxon>Embryophyta</taxon>
        <taxon>Tracheophyta</taxon>
        <taxon>Spermatophyta</taxon>
        <taxon>Magnoliopsida</taxon>
        <taxon>eudicotyledons</taxon>
        <taxon>Gunneridae</taxon>
        <taxon>Pentapetalae</taxon>
        <taxon>rosids</taxon>
        <taxon>fabids</taxon>
        <taxon>Malpighiales</taxon>
        <taxon>Salicaceae</taxon>
        <taxon>Flacourtieae</taxon>
        <taxon>Dovyalis</taxon>
    </lineage>
</organism>
<name>A0AAV1R0I8_9ROSI</name>
<comment type="caution">
    <text evidence="1">The sequence shown here is derived from an EMBL/GenBank/DDBJ whole genome shotgun (WGS) entry which is preliminary data.</text>
</comment>
<accession>A0AAV1R0I8</accession>
<protein>
    <submittedName>
        <fullName evidence="1">Uncharacterized protein</fullName>
    </submittedName>
</protein>
<evidence type="ECO:0000313" key="2">
    <source>
        <dbReference type="Proteomes" id="UP001314170"/>
    </source>
</evidence>
<evidence type="ECO:0000313" key="1">
    <source>
        <dbReference type="EMBL" id="CAK7326392.1"/>
    </source>
</evidence>
<reference evidence="1 2" key="1">
    <citation type="submission" date="2024-01" db="EMBL/GenBank/DDBJ databases">
        <authorList>
            <person name="Waweru B."/>
        </authorList>
    </citation>
    <scope>NUCLEOTIDE SEQUENCE [LARGE SCALE GENOMIC DNA]</scope>
</reference>
<keyword evidence="2" id="KW-1185">Reference proteome</keyword>